<evidence type="ECO:0000313" key="2">
    <source>
        <dbReference type="EMBL" id="SFK28912.1"/>
    </source>
</evidence>
<name>A0A1I3YAT0_9HYPH</name>
<dbReference type="Proteomes" id="UP000198755">
    <property type="component" value="Unassembled WGS sequence"/>
</dbReference>
<feature type="signal peptide" evidence="1">
    <location>
        <begin position="1"/>
        <end position="26"/>
    </location>
</feature>
<keyword evidence="1" id="KW-0732">Signal</keyword>
<evidence type="ECO:0008006" key="4">
    <source>
        <dbReference type="Google" id="ProtNLM"/>
    </source>
</evidence>
<reference evidence="2 3" key="1">
    <citation type="submission" date="2016-10" db="EMBL/GenBank/DDBJ databases">
        <authorList>
            <person name="de Groot N.N."/>
        </authorList>
    </citation>
    <scope>NUCLEOTIDE SEQUENCE [LARGE SCALE GENOMIC DNA]</scope>
    <source>
        <strain evidence="2 3">NE2</strain>
    </source>
</reference>
<sequence length="172" mass="19191">MRRPLATLLFATQIAMSRHFLPSVLACIAFALPAAAKAEKHFKEYQGDQPSRRKSSLPAFDAVDFIVDGVEHLGQAVAVTGCYLIQANDWMFFCAAYSTDKRHLGNITLDSKSMNRESLRRALNNCNGIDADDACFVDVYGDAYDPLAPRSDHPETPQPEAWLKNVVIKWKD</sequence>
<gene>
    <name evidence="2" type="ORF">SAMN05444581_105130</name>
</gene>
<accession>A0A1I3YAT0</accession>
<organism evidence="2 3">
    <name type="scientific">Methylocapsa palsarum</name>
    <dbReference type="NCBI Taxonomy" id="1612308"/>
    <lineage>
        <taxon>Bacteria</taxon>
        <taxon>Pseudomonadati</taxon>
        <taxon>Pseudomonadota</taxon>
        <taxon>Alphaproteobacteria</taxon>
        <taxon>Hyphomicrobiales</taxon>
        <taxon>Beijerinckiaceae</taxon>
        <taxon>Methylocapsa</taxon>
    </lineage>
</organism>
<dbReference type="EMBL" id="FOSN01000005">
    <property type="protein sequence ID" value="SFK28912.1"/>
    <property type="molecule type" value="Genomic_DNA"/>
</dbReference>
<evidence type="ECO:0000313" key="3">
    <source>
        <dbReference type="Proteomes" id="UP000198755"/>
    </source>
</evidence>
<keyword evidence="3" id="KW-1185">Reference proteome</keyword>
<protein>
    <recommendedName>
        <fullName evidence="4">Beta/Gamma crystallin</fullName>
    </recommendedName>
</protein>
<feature type="chain" id="PRO_5011532719" description="Beta/Gamma crystallin" evidence="1">
    <location>
        <begin position="27"/>
        <end position="172"/>
    </location>
</feature>
<evidence type="ECO:0000256" key="1">
    <source>
        <dbReference type="SAM" id="SignalP"/>
    </source>
</evidence>
<dbReference type="AlphaFoldDB" id="A0A1I3YAT0"/>
<proteinExistence type="predicted"/>